<dbReference type="PANTHER" id="PTHR30047:SF7">
    <property type="entry name" value="HIGH-AFFINITY CHOLINE TRANSPORT PROTEIN"/>
    <property type="match status" value="1"/>
</dbReference>
<feature type="transmembrane region" description="Helical" evidence="8">
    <location>
        <begin position="48"/>
        <end position="67"/>
    </location>
</feature>
<comment type="caution">
    <text evidence="9">The sequence shown here is derived from an EMBL/GenBank/DDBJ whole genome shotgun (WGS) entry which is preliminary data.</text>
</comment>
<organism evidence="9 10">
    <name type="scientific">Neolewinella lacunae</name>
    <dbReference type="NCBI Taxonomy" id="1517758"/>
    <lineage>
        <taxon>Bacteria</taxon>
        <taxon>Pseudomonadati</taxon>
        <taxon>Bacteroidota</taxon>
        <taxon>Saprospiria</taxon>
        <taxon>Saprospirales</taxon>
        <taxon>Lewinellaceae</taxon>
        <taxon>Neolewinella</taxon>
    </lineage>
</organism>
<dbReference type="GO" id="GO:0022857">
    <property type="term" value="F:transmembrane transporter activity"/>
    <property type="evidence" value="ECO:0007669"/>
    <property type="project" value="InterPro"/>
</dbReference>
<comment type="similarity">
    <text evidence="2">Belongs to the BCCT transporter (TC 2.A.15) family.</text>
</comment>
<evidence type="ECO:0000256" key="1">
    <source>
        <dbReference type="ARBA" id="ARBA00004651"/>
    </source>
</evidence>
<evidence type="ECO:0000256" key="8">
    <source>
        <dbReference type="SAM" id="Phobius"/>
    </source>
</evidence>
<keyword evidence="3" id="KW-0813">Transport</keyword>
<dbReference type="Proteomes" id="UP000650081">
    <property type="component" value="Unassembled WGS sequence"/>
</dbReference>
<feature type="transmembrane region" description="Helical" evidence="8">
    <location>
        <begin position="88"/>
        <end position="107"/>
    </location>
</feature>
<evidence type="ECO:0000256" key="4">
    <source>
        <dbReference type="ARBA" id="ARBA00022475"/>
    </source>
</evidence>
<gene>
    <name evidence="9" type="ORF">H9S92_06315</name>
</gene>
<dbReference type="AlphaFoldDB" id="A0A923PGS0"/>
<evidence type="ECO:0000256" key="5">
    <source>
        <dbReference type="ARBA" id="ARBA00022692"/>
    </source>
</evidence>
<dbReference type="Pfam" id="PF02028">
    <property type="entry name" value="BCCT"/>
    <property type="match status" value="1"/>
</dbReference>
<dbReference type="PANTHER" id="PTHR30047">
    <property type="entry name" value="HIGH-AFFINITY CHOLINE TRANSPORT PROTEIN-RELATED"/>
    <property type="match status" value="1"/>
</dbReference>
<feature type="transmembrane region" description="Helical" evidence="8">
    <location>
        <begin position="449"/>
        <end position="468"/>
    </location>
</feature>
<protein>
    <submittedName>
        <fullName evidence="9">BCCT family transporter</fullName>
    </submittedName>
</protein>
<evidence type="ECO:0000313" key="10">
    <source>
        <dbReference type="Proteomes" id="UP000650081"/>
    </source>
</evidence>
<keyword evidence="7 8" id="KW-0472">Membrane</keyword>
<comment type="subcellular location">
    <subcellularLocation>
        <location evidence="1">Cell membrane</location>
        <topology evidence="1">Multi-pass membrane protein</topology>
    </subcellularLocation>
</comment>
<keyword evidence="10" id="KW-1185">Reference proteome</keyword>
<feature type="transmembrane region" description="Helical" evidence="8">
    <location>
        <begin position="480"/>
        <end position="498"/>
    </location>
</feature>
<feature type="transmembrane region" description="Helical" evidence="8">
    <location>
        <begin position="262"/>
        <end position="284"/>
    </location>
</feature>
<dbReference type="EMBL" id="JACSIT010000077">
    <property type="protein sequence ID" value="MBC6993765.1"/>
    <property type="molecule type" value="Genomic_DNA"/>
</dbReference>
<reference evidence="9" key="1">
    <citation type="submission" date="2020-08" db="EMBL/GenBank/DDBJ databases">
        <title>Lewinella bacteria from marine environments.</title>
        <authorList>
            <person name="Zhong Y."/>
        </authorList>
    </citation>
    <scope>NUCLEOTIDE SEQUENCE</scope>
    <source>
        <strain evidence="9">KCTC 42187</strain>
    </source>
</reference>
<keyword evidence="6 8" id="KW-1133">Transmembrane helix</keyword>
<evidence type="ECO:0000256" key="2">
    <source>
        <dbReference type="ARBA" id="ARBA00005658"/>
    </source>
</evidence>
<dbReference type="GO" id="GO:0005886">
    <property type="term" value="C:plasma membrane"/>
    <property type="evidence" value="ECO:0007669"/>
    <property type="project" value="UniProtKB-SubCell"/>
</dbReference>
<sequence>MFKSLNLRVFLPPFLLLLVSSVLSMAYEASFLTQVNHLNAWILQHFDWLFSWATFSFLILILIIYFTPFANIKIGGKDAKPILSRWKWFSISLCTTIATGILFWGTAEPIYHLNSVPTGLGIENGSSEAAQFSMSTMFMHWTLTPYSIYTVASLLFAFSFYNLKNNFNLGALISPAFGKPIHRNALGLINVISLFALVAGMAASLGTGILTISGGLNALFDFRQSVGLNFGIMACIVVAFTISASSGLLKGIQLLSDYNIKAFIGIAFFVLIFGPIAQSFSLGIEGLGEYFTRFFERSTDVQSNIDTDWQRSWTVFYWANWLAWTPVTALFLGRISLGYTVRQFIHFNLFFPALFSALWMVIFSGTAIAFDQNMFPGLLQEVLQNEGAQSVIYAIFDKLPWTGVISIFFLFIVFISFVTAADSNTSALSSISSYNVSQENAEGASITKILWGLIIGFVAFIMISYSGIDGIKMLSTIGGFPILFFMILVAFGLGRLAFSRKYRERISQI</sequence>
<dbReference type="RefSeq" id="WP_187465866.1">
    <property type="nucleotide sequence ID" value="NZ_JACSIT010000077.1"/>
</dbReference>
<feature type="transmembrane region" description="Helical" evidence="8">
    <location>
        <begin position="399"/>
        <end position="421"/>
    </location>
</feature>
<evidence type="ECO:0000256" key="3">
    <source>
        <dbReference type="ARBA" id="ARBA00022448"/>
    </source>
</evidence>
<proteinExistence type="inferred from homology"/>
<dbReference type="InterPro" id="IPR000060">
    <property type="entry name" value="BCCT_transptr"/>
</dbReference>
<keyword evidence="5 8" id="KW-0812">Transmembrane</keyword>
<evidence type="ECO:0000256" key="7">
    <source>
        <dbReference type="ARBA" id="ARBA00023136"/>
    </source>
</evidence>
<feature type="transmembrane region" description="Helical" evidence="8">
    <location>
        <begin position="315"/>
        <end position="337"/>
    </location>
</feature>
<accession>A0A923PGS0</accession>
<keyword evidence="4" id="KW-1003">Cell membrane</keyword>
<feature type="transmembrane region" description="Helical" evidence="8">
    <location>
        <begin position="230"/>
        <end position="250"/>
    </location>
</feature>
<evidence type="ECO:0000313" key="9">
    <source>
        <dbReference type="EMBL" id="MBC6993765.1"/>
    </source>
</evidence>
<evidence type="ECO:0000256" key="6">
    <source>
        <dbReference type="ARBA" id="ARBA00022989"/>
    </source>
</evidence>
<feature type="transmembrane region" description="Helical" evidence="8">
    <location>
        <begin position="146"/>
        <end position="163"/>
    </location>
</feature>
<name>A0A923PGS0_9BACT</name>
<feature type="transmembrane region" description="Helical" evidence="8">
    <location>
        <begin position="349"/>
        <end position="370"/>
    </location>
</feature>
<feature type="transmembrane region" description="Helical" evidence="8">
    <location>
        <begin position="184"/>
        <end position="210"/>
    </location>
</feature>